<keyword evidence="2" id="KW-1185">Reference proteome</keyword>
<accession>A0A2T0RI96</accession>
<name>A0A2T0RI96_9RHOB</name>
<dbReference type="EMBL" id="PVTD01000011">
    <property type="protein sequence ID" value="PRY20851.1"/>
    <property type="molecule type" value="Genomic_DNA"/>
</dbReference>
<dbReference type="Proteomes" id="UP000239480">
    <property type="component" value="Unassembled WGS sequence"/>
</dbReference>
<dbReference type="AlphaFoldDB" id="A0A2T0RI96"/>
<comment type="caution">
    <text evidence="1">The sequence shown here is derived from an EMBL/GenBank/DDBJ whole genome shotgun (WGS) entry which is preliminary data.</text>
</comment>
<dbReference type="RefSeq" id="WP_106207169.1">
    <property type="nucleotide sequence ID" value="NZ_PVTD01000011.1"/>
</dbReference>
<proteinExistence type="predicted"/>
<reference evidence="1 2" key="1">
    <citation type="submission" date="2018-03" db="EMBL/GenBank/DDBJ databases">
        <title>Genomic Encyclopedia of Archaeal and Bacterial Type Strains, Phase II (KMG-II): from individual species to whole genera.</title>
        <authorList>
            <person name="Goeker M."/>
        </authorList>
    </citation>
    <scope>NUCLEOTIDE SEQUENCE [LARGE SCALE GENOMIC DNA]</scope>
    <source>
        <strain evidence="1 2">DSM 29328</strain>
    </source>
</reference>
<organism evidence="1 2">
    <name type="scientific">Aliiruegeria haliotis</name>
    <dbReference type="NCBI Taxonomy" id="1280846"/>
    <lineage>
        <taxon>Bacteria</taxon>
        <taxon>Pseudomonadati</taxon>
        <taxon>Pseudomonadota</taxon>
        <taxon>Alphaproteobacteria</taxon>
        <taxon>Rhodobacterales</taxon>
        <taxon>Roseobacteraceae</taxon>
        <taxon>Aliiruegeria</taxon>
    </lineage>
</organism>
<evidence type="ECO:0000313" key="1">
    <source>
        <dbReference type="EMBL" id="PRY20851.1"/>
    </source>
</evidence>
<gene>
    <name evidence="1" type="ORF">CLV78_1114</name>
</gene>
<protein>
    <submittedName>
        <fullName evidence="1">Uncharacterized protein</fullName>
    </submittedName>
</protein>
<evidence type="ECO:0000313" key="2">
    <source>
        <dbReference type="Proteomes" id="UP000239480"/>
    </source>
</evidence>
<sequence>MAVFVQNMSEQRDDGATLYQLGIASRHGRRDLLQFYHVRQAGLAACLRAAADAVDAADPKEIAEPRLTLEDLMAAEQAAALLRGSESDD</sequence>